<proteinExistence type="predicted"/>
<sequence>MTKLNGKRGFVGGFVEEKGAYAVKFPPENYYVDLKPEFLQKITDKDKVVNILTRGTATCKQAKNDMRDLRAKSTDRASFEKLRGDLLQSLIGGLCSRYHVDLVWFFAMLEHFSGEDPEIASQREDFWKLIQYDTGPLGLEKSECVVAEGLESAPELNGKVGFMQQFDEQKGRYVVLFPPESTVNLKPDNVRKCTGREKLLSFQEQAIEILKSTQGKAGMDDLRNACARKEHFEAARGEGLASILGPVHSRCGLDIGWYAATVGEFLGEDEEIAAKAQEIDELISWGTLGPLAFEKGTTCVEVFGLESETGRQMNGQKGLVTKWLAEKERYEVQLGPDKAVTLKPANLRRLEDRERLLCLQRALVETMSTKEVAGPINKLRREATTSLQFGRAMAKFTATTMGPVFERFGVDGAWQAAMLGIFGEDEEIWAATKQLEELTSWGTLGPDKWEKGCYLEVYGLTSEAGQKLNGMAVFLKGYDDAKGRYDVSPADDLNQTKALKGDNLRPIPVREFSGIEEATHFQLALIEAYTAPQAKEMLDALKSTCPNMQYYLTALKPRLLEFQKPVLERFGFRPDFVGQQHMQRALGPYEADPEFLQRNIDTEQMLGLPARG</sequence>
<name>A0A7S4S299_9DINO</name>
<organism evidence="1">
    <name type="scientific">Alexandrium monilatum</name>
    <dbReference type="NCBI Taxonomy" id="311494"/>
    <lineage>
        <taxon>Eukaryota</taxon>
        <taxon>Sar</taxon>
        <taxon>Alveolata</taxon>
        <taxon>Dinophyceae</taxon>
        <taxon>Gonyaulacales</taxon>
        <taxon>Pyrocystaceae</taxon>
        <taxon>Alexandrium</taxon>
    </lineage>
</organism>
<reference evidence="1" key="1">
    <citation type="submission" date="2021-01" db="EMBL/GenBank/DDBJ databases">
        <authorList>
            <person name="Corre E."/>
            <person name="Pelletier E."/>
            <person name="Niang G."/>
            <person name="Scheremetjew M."/>
            <person name="Finn R."/>
            <person name="Kale V."/>
            <person name="Holt S."/>
            <person name="Cochrane G."/>
            <person name="Meng A."/>
            <person name="Brown T."/>
            <person name="Cohen L."/>
        </authorList>
    </citation>
    <scope>NUCLEOTIDE SEQUENCE</scope>
    <source>
        <strain evidence="1">CCMP3105</strain>
    </source>
</reference>
<evidence type="ECO:0008006" key="2">
    <source>
        <dbReference type="Google" id="ProtNLM"/>
    </source>
</evidence>
<dbReference type="EMBL" id="HBNR01061948">
    <property type="protein sequence ID" value="CAE4631635.1"/>
    <property type="molecule type" value="Transcribed_RNA"/>
</dbReference>
<evidence type="ECO:0000313" key="1">
    <source>
        <dbReference type="EMBL" id="CAE4631635.1"/>
    </source>
</evidence>
<gene>
    <name evidence="1" type="ORF">AMON00008_LOCUS43656</name>
</gene>
<accession>A0A7S4S299</accession>
<dbReference type="AlphaFoldDB" id="A0A7S4S299"/>
<protein>
    <recommendedName>
        <fullName evidence="2">Protein C10</fullName>
    </recommendedName>
</protein>